<accession>C3X9J9</accession>
<gene>
    <name evidence="2" type="ORF">OFBG_00903</name>
</gene>
<organism evidence="2 3">
    <name type="scientific">Oxalobacter formigenes OXCC13</name>
    <dbReference type="NCBI Taxonomy" id="556269"/>
    <lineage>
        <taxon>Bacteria</taxon>
        <taxon>Pseudomonadati</taxon>
        <taxon>Pseudomonadota</taxon>
        <taxon>Betaproteobacteria</taxon>
        <taxon>Burkholderiales</taxon>
        <taxon>Oxalobacteraceae</taxon>
        <taxon>Oxalobacter</taxon>
    </lineage>
</organism>
<evidence type="ECO:0000313" key="3">
    <source>
        <dbReference type="Proteomes" id="UP000005089"/>
    </source>
</evidence>
<dbReference type="AlphaFoldDB" id="C3X9J9"/>
<reference evidence="2 3" key="1">
    <citation type="submission" date="2009-02" db="EMBL/GenBank/DDBJ databases">
        <title>The Genome Sequence of Oxalobacter formigenes OXCC13.</title>
        <authorList>
            <consortium name="The Broad Institute Genome Sequencing Platform"/>
            <person name="Ward D."/>
            <person name="Young S.K."/>
            <person name="Kodira C.D."/>
            <person name="Zeng Q."/>
            <person name="Koehrsen M."/>
            <person name="Alvarado L."/>
            <person name="Berlin A."/>
            <person name="Borenstein D."/>
            <person name="Chen Z."/>
            <person name="Engels R."/>
            <person name="Freedman E."/>
            <person name="Gellesch M."/>
            <person name="Goldberg J."/>
            <person name="Griggs A."/>
            <person name="Gujja S."/>
            <person name="Heiman D."/>
            <person name="Hepburn T."/>
            <person name="Howarth C."/>
            <person name="Jen D."/>
            <person name="Larson L."/>
            <person name="Lewis B."/>
            <person name="Mehta T."/>
            <person name="Park D."/>
            <person name="Pearson M."/>
            <person name="Roberts A."/>
            <person name="Saif S."/>
            <person name="Shea T."/>
            <person name="Shenoy N."/>
            <person name="Sisk P."/>
            <person name="Stolte C."/>
            <person name="Sykes S."/>
            <person name="Walk T."/>
            <person name="White J."/>
            <person name="Yandava C."/>
            <person name="Allison M.J."/>
            <person name="Lander E."/>
            <person name="Nusbaum C."/>
            <person name="Galagan J."/>
            <person name="Birren B."/>
        </authorList>
    </citation>
    <scope>NUCLEOTIDE SEQUENCE [LARGE SCALE GENOMIC DNA]</scope>
    <source>
        <strain evidence="2 3">OXCC13</strain>
    </source>
</reference>
<keyword evidence="3" id="KW-1185">Reference proteome</keyword>
<feature type="region of interest" description="Disordered" evidence="1">
    <location>
        <begin position="148"/>
        <end position="174"/>
    </location>
</feature>
<name>C3X9J9_OXAFO</name>
<proteinExistence type="predicted"/>
<evidence type="ECO:0000313" key="2">
    <source>
        <dbReference type="EMBL" id="EEO29875.1"/>
    </source>
</evidence>
<protein>
    <recommendedName>
        <fullName evidence="4">DUF3829 domain-containing protein</fullName>
    </recommendedName>
</protein>
<dbReference type="PROSITE" id="PS51257">
    <property type="entry name" value="PROKAR_LIPOPROTEIN"/>
    <property type="match status" value="1"/>
</dbReference>
<sequence>MKRGRYFYMPGYSMKFRSIILPVMLLVTVGITGCDQTGKKANEKPADAAANSASARPDAVSAAKLDLYSQAYKVMMSGQTSLRPSYEGFVARLENTRNNEEILYISGGRLEYALELFRQGYAIHGGDMPELDRNVLDVIDAGNSLMAKRAGQEPIEGNQKENDSPDRATDGTSPLPSGYEALFAAMDRMETLLFKYRKSESEKRMAWFKKAGNSLGFYTERSLAEAQDLLALFIASKNAINDSETYDKGDLVLSSLEESLAAQRRAYVNARSEEVEGLENYPAVYRVLTSMAGSYRDLRQNRTLSDLSALNKKYNEAIKANNRVSMLIQ</sequence>
<dbReference type="Proteomes" id="UP000005089">
    <property type="component" value="Unassembled WGS sequence"/>
</dbReference>
<feature type="compositionally biased region" description="Basic and acidic residues" evidence="1">
    <location>
        <begin position="158"/>
        <end position="169"/>
    </location>
</feature>
<evidence type="ECO:0000256" key="1">
    <source>
        <dbReference type="SAM" id="MobiDB-lite"/>
    </source>
</evidence>
<dbReference type="EMBL" id="GG658170">
    <property type="protein sequence ID" value="EEO29875.1"/>
    <property type="molecule type" value="Genomic_DNA"/>
</dbReference>
<dbReference type="HOGENOM" id="CLU_885191_0_0_4"/>
<evidence type="ECO:0008006" key="4">
    <source>
        <dbReference type="Google" id="ProtNLM"/>
    </source>
</evidence>